<protein>
    <submittedName>
        <fullName evidence="10">LacI family DNA-binding transcriptional regulator</fullName>
    </submittedName>
    <submittedName>
        <fullName evidence="9">Sucrose operon repressor</fullName>
    </submittedName>
</protein>
<dbReference type="EMBL" id="JYGP01000002">
    <property type="protein sequence ID" value="KJQ68583.1"/>
    <property type="molecule type" value="Genomic_DNA"/>
</dbReference>
<dbReference type="SUPFAM" id="SSF47413">
    <property type="entry name" value="lambda repressor-like DNA-binding domains"/>
    <property type="match status" value="1"/>
</dbReference>
<dbReference type="EMBL" id="JYGQ01000001">
    <property type="protein sequence ID" value="KJQ73237.1"/>
    <property type="molecule type" value="Genomic_DNA"/>
</dbReference>
<organism evidence="9 12">
    <name type="scientific">Streptococcus mitis</name>
    <dbReference type="NCBI Taxonomy" id="28037"/>
    <lineage>
        <taxon>Bacteria</taxon>
        <taxon>Bacillati</taxon>
        <taxon>Bacillota</taxon>
        <taxon>Bacilli</taxon>
        <taxon>Lactobacillales</taxon>
        <taxon>Streptococcaceae</taxon>
        <taxon>Streptococcus</taxon>
        <taxon>Streptococcus mitis group</taxon>
    </lineage>
</organism>
<evidence type="ECO:0000256" key="4">
    <source>
        <dbReference type="ARBA" id="ARBA00023163"/>
    </source>
</evidence>
<dbReference type="Pfam" id="PF00356">
    <property type="entry name" value="LacI"/>
    <property type="match status" value="1"/>
</dbReference>
<proteinExistence type="predicted"/>
<accession>A0A0F2DQC0</accession>
<feature type="domain" description="HTH cro/C1-type" evidence="6">
    <location>
        <begin position="3"/>
        <end position="50"/>
    </location>
</feature>
<name>A0A0F2DQC0_STRMT</name>
<dbReference type="EMBL" id="JYGS01000007">
    <property type="protein sequence ID" value="KJQ71842.1"/>
    <property type="molecule type" value="Genomic_DNA"/>
</dbReference>
<dbReference type="RefSeq" id="WP_000207598.1">
    <property type="nucleotide sequence ID" value="NZ_CAJJIB010000008.1"/>
</dbReference>
<gene>
    <name evidence="9" type="primary">scrR_2</name>
    <name evidence="8" type="synonym">scrR_3</name>
    <name evidence="11" type="ORF">GEZ69_01945</name>
    <name evidence="10" type="ORF">GEZ71_06155</name>
    <name evidence="7" type="ORF">TZ90_00951</name>
    <name evidence="9" type="ORF">TZ91_00841</name>
    <name evidence="8" type="ORF">TZ93_01633</name>
</gene>
<dbReference type="Proteomes" id="UP000033415">
    <property type="component" value="Unassembled WGS sequence"/>
</dbReference>
<dbReference type="InterPro" id="IPR046335">
    <property type="entry name" value="LacI/GalR-like_sensor"/>
</dbReference>
<evidence type="ECO:0000313" key="12">
    <source>
        <dbReference type="Proteomes" id="UP000033415"/>
    </source>
</evidence>
<keyword evidence="3 10" id="KW-0238">DNA-binding</keyword>
<evidence type="ECO:0000313" key="11">
    <source>
        <dbReference type="EMBL" id="MQQ63217.1"/>
    </source>
</evidence>
<dbReference type="GO" id="GO:0003700">
    <property type="term" value="F:DNA-binding transcription factor activity"/>
    <property type="evidence" value="ECO:0007669"/>
    <property type="project" value="TreeGrafter"/>
</dbReference>
<evidence type="ECO:0000313" key="10">
    <source>
        <dbReference type="EMBL" id="MQQ50637.1"/>
    </source>
</evidence>
<reference evidence="15 16" key="2">
    <citation type="submission" date="2019-10" db="EMBL/GenBank/DDBJ databases">
        <title>Streptococcus mitis of the oral and urogenital tracts.</title>
        <authorList>
            <person name="Price T."/>
            <person name="Mores C.R."/>
            <person name="Putonti C."/>
            <person name="Wolfe A.J."/>
        </authorList>
    </citation>
    <scope>NUCLEOTIDE SEQUENCE [LARGE SCALE GENOMIC DNA]</scope>
    <source>
        <strain evidence="11 16">SM05</strain>
        <strain evidence="10 15">SM09</strain>
    </source>
</reference>
<evidence type="ECO:0000313" key="7">
    <source>
        <dbReference type="EMBL" id="KJQ68583.1"/>
    </source>
</evidence>
<dbReference type="EMBL" id="WIKC01000005">
    <property type="protein sequence ID" value="MQQ50637.1"/>
    <property type="molecule type" value="Genomic_DNA"/>
</dbReference>
<dbReference type="InterPro" id="IPR000843">
    <property type="entry name" value="HTH_LacI"/>
</dbReference>
<sequence>MTTIKQVAEEAGVSKSTVSRYISKKGYVGDDAREKIKNAIKKLNYTPNVLAQSLKTKKNQMVGLLLPDISNPFFPRLVRGAESYLKDKGYRIMVGTISDHDSLEEYINLLLKTNAAGIITTLDFTKEFPNLTLPVVVVDRISKDTGYGVFSDNQLGGRLAAKAIWNAGAEQVMIIKVLDDKAENIVERFEASLNYLRNKNLEICIEESETFDFEKIQKEAKENLKRNPNIDSIIAPSDIHAIAYIHEILAIGKKIPDDIQIIGYDDIVLSQFIYPSLSTIHQSSYKMGEQAAKLIYNMANKFSIDEAKIKLPVRYIERNTLRRKK</sequence>
<dbReference type="AlphaFoldDB" id="A0A0F2DQC0"/>
<dbReference type="CDD" id="cd01392">
    <property type="entry name" value="HTH_LacI"/>
    <property type="match status" value="1"/>
</dbReference>
<dbReference type="Proteomes" id="UP000466247">
    <property type="component" value="Unassembled WGS sequence"/>
</dbReference>
<dbReference type="InterPro" id="IPR001387">
    <property type="entry name" value="Cro/C1-type_HTH"/>
</dbReference>
<evidence type="ECO:0000313" key="15">
    <source>
        <dbReference type="Proteomes" id="UP000466247"/>
    </source>
</evidence>
<dbReference type="PROSITE" id="PS50932">
    <property type="entry name" value="HTH_LACI_2"/>
    <property type="match status" value="1"/>
</dbReference>
<dbReference type="PROSITE" id="PS50943">
    <property type="entry name" value="HTH_CROC1"/>
    <property type="match status" value="1"/>
</dbReference>
<dbReference type="Proteomes" id="UP000033538">
    <property type="component" value="Unassembled WGS sequence"/>
</dbReference>
<evidence type="ECO:0000259" key="6">
    <source>
        <dbReference type="PROSITE" id="PS50943"/>
    </source>
</evidence>
<feature type="domain" description="HTH lacI-type" evidence="5">
    <location>
        <begin position="2"/>
        <end position="56"/>
    </location>
</feature>
<evidence type="ECO:0000256" key="3">
    <source>
        <dbReference type="ARBA" id="ARBA00023125"/>
    </source>
</evidence>
<dbReference type="SMART" id="SM00354">
    <property type="entry name" value="HTH_LACI"/>
    <property type="match status" value="1"/>
</dbReference>
<keyword evidence="1" id="KW-0678">Repressor</keyword>
<keyword evidence="2" id="KW-0805">Transcription regulation</keyword>
<dbReference type="Proteomes" id="UP000477834">
    <property type="component" value="Unassembled WGS sequence"/>
</dbReference>
<dbReference type="EMBL" id="WIKE01000002">
    <property type="protein sequence ID" value="MQQ63217.1"/>
    <property type="molecule type" value="Genomic_DNA"/>
</dbReference>
<dbReference type="SUPFAM" id="SSF53822">
    <property type="entry name" value="Periplasmic binding protein-like I"/>
    <property type="match status" value="1"/>
</dbReference>
<dbReference type="InterPro" id="IPR010982">
    <property type="entry name" value="Lambda_DNA-bd_dom_sf"/>
</dbReference>
<dbReference type="PANTHER" id="PTHR30146">
    <property type="entry name" value="LACI-RELATED TRANSCRIPTIONAL REPRESSOR"/>
    <property type="match status" value="1"/>
</dbReference>
<dbReference type="Proteomes" id="UP000033590">
    <property type="component" value="Unassembled WGS sequence"/>
</dbReference>
<evidence type="ECO:0000313" key="14">
    <source>
        <dbReference type="Proteomes" id="UP000033590"/>
    </source>
</evidence>
<evidence type="ECO:0000313" key="8">
    <source>
        <dbReference type="EMBL" id="KJQ71842.1"/>
    </source>
</evidence>
<evidence type="ECO:0000259" key="5">
    <source>
        <dbReference type="PROSITE" id="PS50932"/>
    </source>
</evidence>
<evidence type="ECO:0000313" key="9">
    <source>
        <dbReference type="EMBL" id="KJQ73237.1"/>
    </source>
</evidence>
<dbReference type="Gene3D" id="3.40.50.2300">
    <property type="match status" value="2"/>
</dbReference>
<evidence type="ECO:0000256" key="1">
    <source>
        <dbReference type="ARBA" id="ARBA00022491"/>
    </source>
</evidence>
<dbReference type="Gene3D" id="1.10.260.40">
    <property type="entry name" value="lambda repressor-like DNA-binding domains"/>
    <property type="match status" value="1"/>
</dbReference>
<evidence type="ECO:0000256" key="2">
    <source>
        <dbReference type="ARBA" id="ARBA00023015"/>
    </source>
</evidence>
<dbReference type="PANTHER" id="PTHR30146:SF95">
    <property type="entry name" value="RIBOSE OPERON REPRESSOR"/>
    <property type="match status" value="1"/>
</dbReference>
<keyword evidence="4" id="KW-0804">Transcription</keyword>
<comment type="caution">
    <text evidence="9">The sequence shown here is derived from an EMBL/GenBank/DDBJ whole genome shotgun (WGS) entry which is preliminary data.</text>
</comment>
<dbReference type="GO" id="GO:0000976">
    <property type="term" value="F:transcription cis-regulatory region binding"/>
    <property type="evidence" value="ECO:0007669"/>
    <property type="project" value="TreeGrafter"/>
</dbReference>
<dbReference type="Pfam" id="PF13377">
    <property type="entry name" value="Peripla_BP_3"/>
    <property type="match status" value="1"/>
</dbReference>
<dbReference type="InterPro" id="IPR028082">
    <property type="entry name" value="Peripla_BP_I"/>
</dbReference>
<reference evidence="12 13" key="1">
    <citation type="submission" date="2015-02" db="EMBL/GenBank/DDBJ databases">
        <title>Evolution of amylase-binding proteins of oral streptococcal species.</title>
        <authorList>
            <person name="Haase E.M."/>
        </authorList>
    </citation>
    <scope>NUCLEOTIDE SEQUENCE [LARGE SCALE GENOMIC DNA]</scope>
    <source>
        <strain evidence="7 13">OT25</strain>
        <strain evidence="9 12">SK137</strain>
        <strain evidence="8 14">SK145</strain>
    </source>
</reference>
<evidence type="ECO:0000313" key="16">
    <source>
        <dbReference type="Proteomes" id="UP000477834"/>
    </source>
</evidence>
<dbReference type="PATRIC" id="fig|28037.212.peg.919"/>
<evidence type="ECO:0000313" key="13">
    <source>
        <dbReference type="Proteomes" id="UP000033538"/>
    </source>
</evidence>